<dbReference type="EMBL" id="FILX01000030">
    <property type="protein sequence ID" value="CYX85626.1"/>
    <property type="molecule type" value="Genomic_DNA"/>
</dbReference>
<gene>
    <name evidence="1" type="ORF">ERS132531_01508</name>
</gene>
<organism evidence="1 2">
    <name type="scientific">Streptococcus suis</name>
    <dbReference type="NCBI Taxonomy" id="1307"/>
    <lineage>
        <taxon>Bacteria</taxon>
        <taxon>Bacillati</taxon>
        <taxon>Bacillota</taxon>
        <taxon>Bacilli</taxon>
        <taxon>Lactobacillales</taxon>
        <taxon>Streptococcaceae</taxon>
        <taxon>Streptococcus</taxon>
    </lineage>
</organism>
<reference evidence="1 2" key="1">
    <citation type="submission" date="2016-02" db="EMBL/GenBank/DDBJ databases">
        <authorList>
            <consortium name="Pathogen Informatics"/>
        </authorList>
    </citation>
    <scope>NUCLEOTIDE SEQUENCE [LARGE SCALE GENOMIC DNA]</scope>
    <source>
        <strain evidence="1 2">SS993</strain>
    </source>
</reference>
<dbReference type="Proteomes" id="UP000074903">
    <property type="component" value="Unassembled WGS sequence"/>
</dbReference>
<accession>A0A0Z8X3M8</accession>
<name>A0A0Z8X3M8_STRSU</name>
<evidence type="ECO:0000313" key="1">
    <source>
        <dbReference type="EMBL" id="CYX85626.1"/>
    </source>
</evidence>
<evidence type="ECO:0000313" key="2">
    <source>
        <dbReference type="Proteomes" id="UP000074903"/>
    </source>
</evidence>
<protein>
    <submittedName>
        <fullName evidence="1">Uncharacterized protein</fullName>
    </submittedName>
</protein>
<proteinExistence type="predicted"/>
<sequence>MSGAGQKAQELLRVRGNISAQWLIGTFVRVLHFKSGHYD</sequence>
<dbReference type="AlphaFoldDB" id="A0A0Z8X3M8"/>